<comment type="caution">
    <text evidence="3">The sequence shown here is derived from an EMBL/GenBank/DDBJ whole genome shotgun (WGS) entry which is preliminary data.</text>
</comment>
<gene>
    <name evidence="3" type="ORF">EGW08_005363</name>
</gene>
<evidence type="ECO:0000256" key="1">
    <source>
        <dbReference type="SAM" id="MobiDB-lite"/>
    </source>
</evidence>
<keyword evidence="4" id="KW-1185">Reference proteome</keyword>
<evidence type="ECO:0000313" key="4">
    <source>
        <dbReference type="Proteomes" id="UP000271974"/>
    </source>
</evidence>
<feature type="region of interest" description="Disordered" evidence="1">
    <location>
        <begin position="227"/>
        <end position="252"/>
    </location>
</feature>
<proteinExistence type="predicted"/>
<dbReference type="Proteomes" id="UP000271974">
    <property type="component" value="Unassembled WGS sequence"/>
</dbReference>
<sequence>MCNLCLLTAACVLLIQTPDVGGEDSLEGRPTWPGAVLDELPTSAKDRHGPDPKVTRSPRVHRWVRGHADGRSNLGPPLIPLDTSQHSNGTVVRDANKSKKPAKKTVPLAQTYAGPLDCVGDLPLRPEICRTDSALSDSAGSAVSIDQLSTACLGVELTVKPRPLLEASRTYHIFPTETLVKDAGIPGAPPLRLWSPGKSSTTLQGRLNGDAGSTLRHAGREVGGAGASHLFDPGLGSPFRTSPRLSRPRTEEGRVRSTVEFITKDLPVGARHSVNLCPDWNRGLVAVSAMGGGGASAGLKANTIQPNLPPTFQLKGVSTQPRLTAGGGAGAVTRRRRGLSKTPTGRLKKDSGTGLQLEAVDRKSWSASTTDTTTSSGKGTPWKTQTGHDVAATGGTSRRQDGVTPPSLGPVPYFKFWNSSIPPKSREGRLGAGRRDRGMRIGVGLEGSELSLTQLAQLVLADEAGRQDRGLADAAQKVLEEQQMLEQLQASHSNSHNQQQQGERLEEDSHQGAGQSGVSTGVSLYYNADTALAFCFWFFAVLFENSIAKLHSLNGFLCGTALH</sequence>
<dbReference type="OrthoDB" id="6151997at2759"/>
<evidence type="ECO:0000313" key="3">
    <source>
        <dbReference type="EMBL" id="RUS86884.1"/>
    </source>
</evidence>
<feature type="compositionally biased region" description="Low complexity" evidence="1">
    <location>
        <begin position="365"/>
        <end position="376"/>
    </location>
</feature>
<reference evidence="3 4" key="1">
    <citation type="submission" date="2019-01" db="EMBL/GenBank/DDBJ databases">
        <title>A draft genome assembly of the solar-powered sea slug Elysia chlorotica.</title>
        <authorList>
            <person name="Cai H."/>
            <person name="Li Q."/>
            <person name="Fang X."/>
            <person name="Li J."/>
            <person name="Curtis N.E."/>
            <person name="Altenburger A."/>
            <person name="Shibata T."/>
            <person name="Feng M."/>
            <person name="Maeda T."/>
            <person name="Schwartz J.A."/>
            <person name="Shigenobu S."/>
            <person name="Lundholm N."/>
            <person name="Nishiyama T."/>
            <person name="Yang H."/>
            <person name="Hasebe M."/>
            <person name="Li S."/>
            <person name="Pierce S.K."/>
            <person name="Wang J."/>
        </authorList>
    </citation>
    <scope>NUCLEOTIDE SEQUENCE [LARGE SCALE GENOMIC DNA]</scope>
    <source>
        <strain evidence="3">EC2010</strain>
        <tissue evidence="3">Whole organism of an adult</tissue>
    </source>
</reference>
<feature type="signal peptide" evidence="2">
    <location>
        <begin position="1"/>
        <end position="22"/>
    </location>
</feature>
<dbReference type="EMBL" id="RQTK01000125">
    <property type="protein sequence ID" value="RUS86884.1"/>
    <property type="molecule type" value="Genomic_DNA"/>
</dbReference>
<organism evidence="3 4">
    <name type="scientific">Elysia chlorotica</name>
    <name type="common">Eastern emerald elysia</name>
    <name type="synonym">Sea slug</name>
    <dbReference type="NCBI Taxonomy" id="188477"/>
    <lineage>
        <taxon>Eukaryota</taxon>
        <taxon>Metazoa</taxon>
        <taxon>Spiralia</taxon>
        <taxon>Lophotrochozoa</taxon>
        <taxon>Mollusca</taxon>
        <taxon>Gastropoda</taxon>
        <taxon>Heterobranchia</taxon>
        <taxon>Euthyneura</taxon>
        <taxon>Panpulmonata</taxon>
        <taxon>Sacoglossa</taxon>
        <taxon>Placobranchoidea</taxon>
        <taxon>Plakobranchidae</taxon>
        <taxon>Elysia</taxon>
    </lineage>
</organism>
<evidence type="ECO:0000256" key="2">
    <source>
        <dbReference type="SAM" id="SignalP"/>
    </source>
</evidence>
<protein>
    <submittedName>
        <fullName evidence="3">Uncharacterized protein</fullName>
    </submittedName>
</protein>
<feature type="region of interest" description="Disordered" evidence="1">
    <location>
        <begin position="20"/>
        <end position="87"/>
    </location>
</feature>
<feature type="region of interest" description="Disordered" evidence="1">
    <location>
        <begin position="318"/>
        <end position="407"/>
    </location>
</feature>
<feature type="compositionally biased region" description="Low complexity" evidence="1">
    <location>
        <begin position="488"/>
        <end position="501"/>
    </location>
</feature>
<feature type="region of interest" description="Disordered" evidence="1">
    <location>
        <begin position="488"/>
        <end position="514"/>
    </location>
</feature>
<feature type="compositionally biased region" description="Basic and acidic residues" evidence="1">
    <location>
        <begin position="44"/>
        <end position="54"/>
    </location>
</feature>
<keyword evidence="2" id="KW-0732">Signal</keyword>
<feature type="compositionally biased region" description="Basic residues" evidence="1">
    <location>
        <begin position="56"/>
        <end position="65"/>
    </location>
</feature>
<dbReference type="AlphaFoldDB" id="A0A3S1C9V5"/>
<accession>A0A3S1C9V5</accession>
<name>A0A3S1C9V5_ELYCH</name>
<feature type="chain" id="PRO_5018589850" evidence="2">
    <location>
        <begin position="23"/>
        <end position="563"/>
    </location>
</feature>